<protein>
    <submittedName>
        <fullName evidence="1">Uncharacterized protein</fullName>
    </submittedName>
</protein>
<proteinExistence type="predicted"/>
<keyword evidence="2" id="KW-1185">Reference proteome</keyword>
<evidence type="ECO:0000313" key="2">
    <source>
        <dbReference type="Proteomes" id="UP000762676"/>
    </source>
</evidence>
<dbReference type="Proteomes" id="UP000762676">
    <property type="component" value="Unassembled WGS sequence"/>
</dbReference>
<reference evidence="1 2" key="1">
    <citation type="journal article" date="2021" name="Elife">
        <title>Chloroplast acquisition without the gene transfer in kleptoplastic sea slugs, Plakobranchus ocellatus.</title>
        <authorList>
            <person name="Maeda T."/>
            <person name="Takahashi S."/>
            <person name="Yoshida T."/>
            <person name="Shimamura S."/>
            <person name="Takaki Y."/>
            <person name="Nagai Y."/>
            <person name="Toyoda A."/>
            <person name="Suzuki Y."/>
            <person name="Arimoto A."/>
            <person name="Ishii H."/>
            <person name="Satoh N."/>
            <person name="Nishiyama T."/>
            <person name="Hasebe M."/>
            <person name="Maruyama T."/>
            <person name="Minagawa J."/>
            <person name="Obokata J."/>
            <person name="Shigenobu S."/>
        </authorList>
    </citation>
    <scope>NUCLEOTIDE SEQUENCE [LARGE SCALE GENOMIC DNA]</scope>
</reference>
<organism evidence="1 2">
    <name type="scientific">Elysia marginata</name>
    <dbReference type="NCBI Taxonomy" id="1093978"/>
    <lineage>
        <taxon>Eukaryota</taxon>
        <taxon>Metazoa</taxon>
        <taxon>Spiralia</taxon>
        <taxon>Lophotrochozoa</taxon>
        <taxon>Mollusca</taxon>
        <taxon>Gastropoda</taxon>
        <taxon>Heterobranchia</taxon>
        <taxon>Euthyneura</taxon>
        <taxon>Panpulmonata</taxon>
        <taxon>Sacoglossa</taxon>
        <taxon>Placobranchoidea</taxon>
        <taxon>Plakobranchidae</taxon>
        <taxon>Elysia</taxon>
    </lineage>
</organism>
<evidence type="ECO:0000313" key="1">
    <source>
        <dbReference type="EMBL" id="GFR83525.1"/>
    </source>
</evidence>
<comment type="caution">
    <text evidence="1">The sequence shown here is derived from an EMBL/GenBank/DDBJ whole genome shotgun (WGS) entry which is preliminary data.</text>
</comment>
<sequence length="107" mass="11917">MADGLIWPVSQPSAAKPALPMGIITSYVIVVGAQDLYCLRQHTLGEGPDIRTDNWLWSNGSYRFSIYNMGRGSSLIMVDNLSQSYLLYFNLRLVVLPPLPSSSLFSY</sequence>
<accession>A0AAV4GGK9</accession>
<dbReference type="EMBL" id="BMAT01008380">
    <property type="protein sequence ID" value="GFR83525.1"/>
    <property type="molecule type" value="Genomic_DNA"/>
</dbReference>
<name>A0AAV4GGK9_9GAST</name>
<dbReference type="AlphaFoldDB" id="A0AAV4GGK9"/>
<gene>
    <name evidence="1" type="ORF">ElyMa_004126000</name>
</gene>